<dbReference type="InterPro" id="IPR036390">
    <property type="entry name" value="WH_DNA-bd_sf"/>
</dbReference>
<dbReference type="RefSeq" id="WP_345343099.1">
    <property type="nucleotide sequence ID" value="NZ_BAABFB010000029.1"/>
</dbReference>
<dbReference type="InterPro" id="IPR036388">
    <property type="entry name" value="WH-like_DNA-bd_sf"/>
</dbReference>
<reference evidence="3" key="1">
    <citation type="journal article" date="2019" name="Int. J. Syst. Evol. Microbiol.">
        <title>The Global Catalogue of Microorganisms (GCM) 10K type strain sequencing project: providing services to taxonomists for standard genome sequencing and annotation.</title>
        <authorList>
            <consortium name="The Broad Institute Genomics Platform"/>
            <consortium name="The Broad Institute Genome Sequencing Center for Infectious Disease"/>
            <person name="Wu L."/>
            <person name="Ma J."/>
        </authorList>
    </citation>
    <scope>NUCLEOTIDE SEQUENCE [LARGE SCALE GENOMIC DNA]</scope>
    <source>
        <strain evidence="3">JCM 32206</strain>
    </source>
</reference>
<evidence type="ECO:0000313" key="3">
    <source>
        <dbReference type="Proteomes" id="UP001501183"/>
    </source>
</evidence>
<comment type="caution">
    <text evidence="2">The sequence shown here is derived from an EMBL/GenBank/DDBJ whole genome shotgun (WGS) entry which is preliminary data.</text>
</comment>
<feature type="domain" description="HTH iclR-type" evidence="1">
    <location>
        <begin position="188"/>
        <end position="225"/>
    </location>
</feature>
<keyword evidence="3" id="KW-1185">Reference proteome</keyword>
<organism evidence="2 3">
    <name type="scientific">Rhodococcus olei</name>
    <dbReference type="NCBI Taxonomy" id="2161675"/>
    <lineage>
        <taxon>Bacteria</taxon>
        <taxon>Bacillati</taxon>
        <taxon>Actinomycetota</taxon>
        <taxon>Actinomycetes</taxon>
        <taxon>Mycobacteriales</taxon>
        <taxon>Nocardiaceae</taxon>
        <taxon>Rhodococcus</taxon>
    </lineage>
</organism>
<accession>A0ABP8NZ49</accession>
<protein>
    <submittedName>
        <fullName evidence="2">Lrp/AsnC family transcriptional regulator</fullName>
    </submittedName>
</protein>
<dbReference type="PANTHER" id="PTHR30154:SF34">
    <property type="entry name" value="TRANSCRIPTIONAL REGULATOR AZLB"/>
    <property type="match status" value="1"/>
</dbReference>
<dbReference type="SUPFAM" id="SSF46785">
    <property type="entry name" value="Winged helix' DNA-binding domain"/>
    <property type="match status" value="1"/>
</dbReference>
<dbReference type="InterPro" id="IPR005471">
    <property type="entry name" value="Tscrpt_reg_IclR_N"/>
</dbReference>
<dbReference type="Gene3D" id="1.10.10.10">
    <property type="entry name" value="Winged helix-like DNA-binding domain superfamily/Winged helix DNA-binding domain"/>
    <property type="match status" value="2"/>
</dbReference>
<evidence type="ECO:0000313" key="2">
    <source>
        <dbReference type="EMBL" id="GAA4475887.1"/>
    </source>
</evidence>
<dbReference type="Pfam" id="PF09339">
    <property type="entry name" value="HTH_IclR"/>
    <property type="match status" value="1"/>
</dbReference>
<dbReference type="Proteomes" id="UP001501183">
    <property type="component" value="Unassembled WGS sequence"/>
</dbReference>
<dbReference type="InterPro" id="IPR011008">
    <property type="entry name" value="Dimeric_a/b-barrel"/>
</dbReference>
<dbReference type="EMBL" id="BAABFB010000029">
    <property type="protein sequence ID" value="GAA4475887.1"/>
    <property type="molecule type" value="Genomic_DNA"/>
</dbReference>
<dbReference type="SUPFAM" id="SSF54909">
    <property type="entry name" value="Dimeric alpha+beta barrel"/>
    <property type="match status" value="2"/>
</dbReference>
<dbReference type="Gene3D" id="3.30.70.920">
    <property type="match status" value="2"/>
</dbReference>
<name>A0ABP8NZ49_9NOCA</name>
<sequence>MHDTLTEDDLALIHALQIRPRAAWSELAPILDTKPATLARRWDRISTSGLAWITAYPRHIVRSDTVTALVEVDCSFDRLDEVCRRLAADARIATLEHAARGRDLILTVLTPSMDDLSALLLDELPRIGGLRSTRTHVASQIYSEGSRWRLDALAPSQISALGAIDPQSGAPGGQAAGTIPESGLPIAEALARDGRATAAEIGERIGRPASTVRRQLGTLMRSGSLVFRCEVAQLRTRWPIAATWWCRVPSAERDPLVTALRAEPRVRVCMALTGPTNFLVTMWTSSLTDLMRAQERIEALLAHGEIVDTSVILRTRKRMGWILHPDGRATGEVVPLSSAR</sequence>
<proteinExistence type="predicted"/>
<evidence type="ECO:0000259" key="1">
    <source>
        <dbReference type="Pfam" id="PF09339"/>
    </source>
</evidence>
<gene>
    <name evidence="2" type="ORF">GCM10023094_14350</name>
</gene>
<dbReference type="PANTHER" id="PTHR30154">
    <property type="entry name" value="LEUCINE-RESPONSIVE REGULATORY PROTEIN"/>
    <property type="match status" value="1"/>
</dbReference>